<name>A0A941DM11_9BURK</name>
<dbReference type="EMBL" id="JAGSPN010000004">
    <property type="protein sequence ID" value="MBR7782002.1"/>
    <property type="molecule type" value="Genomic_DNA"/>
</dbReference>
<dbReference type="InterPro" id="IPR013976">
    <property type="entry name" value="HDOD"/>
</dbReference>
<feature type="domain" description="HDOD" evidence="1">
    <location>
        <begin position="183"/>
        <end position="386"/>
    </location>
</feature>
<dbReference type="Pfam" id="PF08668">
    <property type="entry name" value="HDOD"/>
    <property type="match status" value="1"/>
</dbReference>
<organism evidence="2 3">
    <name type="scientific">Undibacterium luofuense</name>
    <dbReference type="NCBI Taxonomy" id="2828733"/>
    <lineage>
        <taxon>Bacteria</taxon>
        <taxon>Pseudomonadati</taxon>
        <taxon>Pseudomonadota</taxon>
        <taxon>Betaproteobacteria</taxon>
        <taxon>Burkholderiales</taxon>
        <taxon>Oxalobacteraceae</taxon>
        <taxon>Undibacterium</taxon>
    </lineage>
</organism>
<dbReference type="AlphaFoldDB" id="A0A941DM11"/>
<gene>
    <name evidence="2" type="ORF">KDM89_07610</name>
</gene>
<keyword evidence="3" id="KW-1185">Reference proteome</keyword>
<sequence>MTFQFPIATFRPVSNARQQIVALFPDFGNAAQYQIIQTLQKMQESGWFDQLTGLKLIVPVADIADIPTDFSQRLPSSKLHLLLGEQQCLNAEHHTRLRHLRSEGVTWIVAPDDVHAEWDGAQSLCYSIQDALPANARLRISSMHRGTHLATDIPDAVSLEQMKACGFQWFEGSYPYVPAPVQHQADQSARTRLLKLLGLVARDADTRELEELFRQDPNLSFLLFKLVSSAAFAQMTKVSSLTQAIALIGRRQLQRWLQLLLYASQANQAGCLHPLMPRAAFRASLMESLVLRSGAGRDAGDSAFMTGMFSLLDVLFGTGLEKVLSPLHLEDDVMEALLHRKGLLGECLQIAVYADRRWNPEITQLLQRRDLDSTAYYEAVQSAFQWVNQVCKEL</sequence>
<dbReference type="Gene3D" id="1.10.3210.10">
    <property type="entry name" value="Hypothetical protein af1432"/>
    <property type="match status" value="1"/>
</dbReference>
<dbReference type="Proteomes" id="UP000680067">
    <property type="component" value="Unassembled WGS sequence"/>
</dbReference>
<reference evidence="2" key="1">
    <citation type="submission" date="2021-04" db="EMBL/GenBank/DDBJ databases">
        <title>novel species isolated from subtropical streams in China.</title>
        <authorList>
            <person name="Lu H."/>
        </authorList>
    </citation>
    <scope>NUCLEOTIDE SEQUENCE</scope>
    <source>
        <strain evidence="2">LFS511W</strain>
    </source>
</reference>
<proteinExistence type="predicted"/>
<accession>A0A941DM11</accession>
<dbReference type="RefSeq" id="WP_212687348.1">
    <property type="nucleotide sequence ID" value="NZ_JAGSPN010000004.1"/>
</dbReference>
<evidence type="ECO:0000313" key="2">
    <source>
        <dbReference type="EMBL" id="MBR7782002.1"/>
    </source>
</evidence>
<dbReference type="InterPro" id="IPR052340">
    <property type="entry name" value="RNase_Y/CdgJ"/>
</dbReference>
<dbReference type="PROSITE" id="PS51833">
    <property type="entry name" value="HDOD"/>
    <property type="match status" value="1"/>
</dbReference>
<dbReference type="PANTHER" id="PTHR33525:SF4">
    <property type="entry name" value="CYCLIC DI-GMP PHOSPHODIESTERASE CDGJ"/>
    <property type="match status" value="1"/>
</dbReference>
<protein>
    <submittedName>
        <fullName evidence="2">HDOD domain-containing protein</fullName>
    </submittedName>
</protein>
<evidence type="ECO:0000259" key="1">
    <source>
        <dbReference type="PROSITE" id="PS51833"/>
    </source>
</evidence>
<comment type="caution">
    <text evidence="2">The sequence shown here is derived from an EMBL/GenBank/DDBJ whole genome shotgun (WGS) entry which is preliminary data.</text>
</comment>
<dbReference type="SUPFAM" id="SSF109604">
    <property type="entry name" value="HD-domain/PDEase-like"/>
    <property type="match status" value="1"/>
</dbReference>
<dbReference type="PANTHER" id="PTHR33525">
    <property type="match status" value="1"/>
</dbReference>
<evidence type="ECO:0000313" key="3">
    <source>
        <dbReference type="Proteomes" id="UP000680067"/>
    </source>
</evidence>